<accession>A0ABV9T4S0</accession>
<dbReference type="Proteomes" id="UP001595818">
    <property type="component" value="Unassembled WGS sequence"/>
</dbReference>
<evidence type="ECO:0008006" key="3">
    <source>
        <dbReference type="Google" id="ProtNLM"/>
    </source>
</evidence>
<evidence type="ECO:0000313" key="2">
    <source>
        <dbReference type="Proteomes" id="UP001595818"/>
    </source>
</evidence>
<dbReference type="RefSeq" id="WP_377066653.1">
    <property type="nucleotide sequence ID" value="NZ_JBHSJJ010000011.1"/>
</dbReference>
<evidence type="ECO:0000313" key="1">
    <source>
        <dbReference type="EMBL" id="MFC4873619.1"/>
    </source>
</evidence>
<gene>
    <name evidence="1" type="ORF">ACFPFU_18095</name>
</gene>
<name>A0ABV9T4S0_9BACT</name>
<sequence length="79" mass="8605">MSITPKNFIASVEDGQIKKIDAIVQQLEDKGCKITGVLSTLGIITGCSSGMESSLDELKVKGIKHIEEDRTLRALEEED</sequence>
<keyword evidence="2" id="KW-1185">Reference proteome</keyword>
<comment type="caution">
    <text evidence="1">The sequence shown here is derived from an EMBL/GenBank/DDBJ whole genome shotgun (WGS) entry which is preliminary data.</text>
</comment>
<proteinExistence type="predicted"/>
<dbReference type="EMBL" id="JBHSJJ010000011">
    <property type="protein sequence ID" value="MFC4873619.1"/>
    <property type="molecule type" value="Genomic_DNA"/>
</dbReference>
<organism evidence="1 2">
    <name type="scientific">Negadavirga shengliensis</name>
    <dbReference type="NCBI Taxonomy" id="1389218"/>
    <lineage>
        <taxon>Bacteria</taxon>
        <taxon>Pseudomonadati</taxon>
        <taxon>Bacteroidota</taxon>
        <taxon>Cytophagia</taxon>
        <taxon>Cytophagales</taxon>
        <taxon>Cyclobacteriaceae</taxon>
        <taxon>Negadavirga</taxon>
    </lineage>
</organism>
<reference evidence="2" key="1">
    <citation type="journal article" date="2019" name="Int. J. Syst. Evol. Microbiol.">
        <title>The Global Catalogue of Microorganisms (GCM) 10K type strain sequencing project: providing services to taxonomists for standard genome sequencing and annotation.</title>
        <authorList>
            <consortium name="The Broad Institute Genomics Platform"/>
            <consortium name="The Broad Institute Genome Sequencing Center for Infectious Disease"/>
            <person name="Wu L."/>
            <person name="Ma J."/>
        </authorList>
    </citation>
    <scope>NUCLEOTIDE SEQUENCE [LARGE SCALE GENOMIC DNA]</scope>
    <source>
        <strain evidence="2">CGMCC 4.7466</strain>
    </source>
</reference>
<protein>
    <recommendedName>
        <fullName evidence="3">Ketohydroxyglutarate aldolase</fullName>
    </recommendedName>
</protein>